<evidence type="ECO:0000313" key="2">
    <source>
        <dbReference type="Proteomes" id="UP001501867"/>
    </source>
</evidence>
<gene>
    <name evidence="1" type="ORF">GCM10010302_59510</name>
</gene>
<organism evidence="1 2">
    <name type="scientific">Streptomyces polychromogenes</name>
    <dbReference type="NCBI Taxonomy" id="67342"/>
    <lineage>
        <taxon>Bacteria</taxon>
        <taxon>Bacillati</taxon>
        <taxon>Actinomycetota</taxon>
        <taxon>Actinomycetes</taxon>
        <taxon>Kitasatosporales</taxon>
        <taxon>Streptomycetaceae</taxon>
        <taxon>Streptomyces</taxon>
    </lineage>
</organism>
<accession>A0ABP3FCN4</accession>
<reference evidence="2" key="1">
    <citation type="journal article" date="2019" name="Int. J. Syst. Evol. Microbiol.">
        <title>The Global Catalogue of Microorganisms (GCM) 10K type strain sequencing project: providing services to taxonomists for standard genome sequencing and annotation.</title>
        <authorList>
            <consortium name="The Broad Institute Genomics Platform"/>
            <consortium name="The Broad Institute Genome Sequencing Center for Infectious Disease"/>
            <person name="Wu L."/>
            <person name="Ma J."/>
        </authorList>
    </citation>
    <scope>NUCLEOTIDE SEQUENCE [LARGE SCALE GENOMIC DNA]</scope>
    <source>
        <strain evidence="2">JCM 4505</strain>
    </source>
</reference>
<evidence type="ECO:0000313" key="1">
    <source>
        <dbReference type="EMBL" id="GAA0312718.1"/>
    </source>
</evidence>
<sequence>MDVKLHLTVHEARRGTETFRVVRPARPPEHAALFDDAWWLNAHVDRDAALLIAGLWTLAAGSPRSLVHLPLRSPAPPAGSGRLDLVLLHHSLQLAPSRWKEVRGRLSPGRPRTVEVSLTEPAEEEYASPHHADNRDHFHQSVHAETLFMTGSATTFRLGAAAFLDVALNGPAHTDPHPDRAYGHSHYCASVRCDARWRDIHVAYREPPAPGEGPHR</sequence>
<proteinExistence type="predicted"/>
<dbReference type="EMBL" id="BAAABV010000024">
    <property type="protein sequence ID" value="GAA0312718.1"/>
    <property type="molecule type" value="Genomic_DNA"/>
</dbReference>
<dbReference type="Proteomes" id="UP001501867">
    <property type="component" value="Unassembled WGS sequence"/>
</dbReference>
<protein>
    <submittedName>
        <fullName evidence="1">Uncharacterized protein</fullName>
    </submittedName>
</protein>
<name>A0ABP3FCN4_9ACTN</name>
<comment type="caution">
    <text evidence="1">The sequence shown here is derived from an EMBL/GenBank/DDBJ whole genome shotgun (WGS) entry which is preliminary data.</text>
</comment>
<keyword evidence="2" id="KW-1185">Reference proteome</keyword>